<dbReference type="OrthoDB" id="1933168at2759"/>
<proteinExistence type="predicted"/>
<evidence type="ECO:0000313" key="4">
    <source>
        <dbReference type="EMBL" id="KAF8411221.1"/>
    </source>
</evidence>
<feature type="compositionally biased region" description="Basic and acidic residues" evidence="1">
    <location>
        <begin position="252"/>
        <end position="262"/>
    </location>
</feature>
<keyword evidence="2" id="KW-1133">Transmembrane helix</keyword>
<comment type="caution">
    <text evidence="4">The sequence shown here is derived from an EMBL/GenBank/DDBJ whole genome shotgun (WGS) entry which is preliminary data.</text>
</comment>
<protein>
    <recommendedName>
        <fullName evidence="3">DUF4408 domain-containing protein</fullName>
    </recommendedName>
</protein>
<dbReference type="Pfam" id="PF05553">
    <property type="entry name" value="DUF761"/>
    <property type="match status" value="1"/>
</dbReference>
<dbReference type="Pfam" id="PF14364">
    <property type="entry name" value="DUF4408"/>
    <property type="match status" value="1"/>
</dbReference>
<feature type="compositionally biased region" description="Basic and acidic residues" evidence="1">
    <location>
        <begin position="278"/>
        <end position="287"/>
    </location>
</feature>
<dbReference type="PANTHER" id="PTHR33098:SF109">
    <property type="entry name" value="OS07G0563400 PROTEIN"/>
    <property type="match status" value="1"/>
</dbReference>
<dbReference type="Proteomes" id="UP000655225">
    <property type="component" value="Unassembled WGS sequence"/>
</dbReference>
<evidence type="ECO:0000259" key="3">
    <source>
        <dbReference type="Pfam" id="PF14364"/>
    </source>
</evidence>
<evidence type="ECO:0000313" key="5">
    <source>
        <dbReference type="Proteomes" id="UP000655225"/>
    </source>
</evidence>
<reference evidence="4 5" key="1">
    <citation type="submission" date="2020-04" db="EMBL/GenBank/DDBJ databases">
        <title>Plant Genome Project.</title>
        <authorList>
            <person name="Zhang R.-G."/>
        </authorList>
    </citation>
    <scope>NUCLEOTIDE SEQUENCE [LARGE SCALE GENOMIC DNA]</scope>
    <source>
        <strain evidence="4">YNK0</strain>
        <tissue evidence="4">Leaf</tissue>
    </source>
</reference>
<keyword evidence="2" id="KW-0812">Transmembrane</keyword>
<accession>A0A834ZPW3</accession>
<dbReference type="AlphaFoldDB" id="A0A834ZPW3"/>
<evidence type="ECO:0000256" key="1">
    <source>
        <dbReference type="SAM" id="MobiDB-lite"/>
    </source>
</evidence>
<dbReference type="InterPro" id="IPR025520">
    <property type="entry name" value="DUF4408"/>
</dbReference>
<feature type="transmembrane region" description="Helical" evidence="2">
    <location>
        <begin position="12"/>
        <end position="31"/>
    </location>
</feature>
<dbReference type="InterPro" id="IPR008480">
    <property type="entry name" value="DUF761_pln"/>
</dbReference>
<feature type="region of interest" description="Disordered" evidence="1">
    <location>
        <begin position="228"/>
        <end position="287"/>
    </location>
</feature>
<dbReference type="OMA" id="NTWRTIT"/>
<dbReference type="PANTHER" id="PTHR33098">
    <property type="entry name" value="COTTON FIBER (DUF761)"/>
    <property type="match status" value="1"/>
</dbReference>
<sequence>MAILSRSSTNWILSLKVLFISIGVLSMAVILKLSVPVVLEFAVSEVPLIWSFVLTCLRPPYLYVVINGIIITIVMSSKFQQKVDELTETVPLVKIPIDARTELAVTTRYDDGVLKNPVECGEMEARVFEVKSMMNASDQEDEDDDFVISRSAWMPPKRRPVDFPTENSFPTEKPLVSVRFGHRRFVKASPEAGKSLGIAKPKRNDTLESTWKTITEGRAMPLARHLKKSDTWETHGRHNNRVPQEQSHQMVKKSETYKDHSNNRVPPRLSLSPSPGKLRKDPSLSQDELNRRVESFIKKFNEEMRLQRQESLNQFQEMVSRGTHYG</sequence>
<gene>
    <name evidence="4" type="ORF">HHK36_003766</name>
</gene>
<dbReference type="EMBL" id="JABCRI010000002">
    <property type="protein sequence ID" value="KAF8411221.1"/>
    <property type="molecule type" value="Genomic_DNA"/>
</dbReference>
<keyword evidence="5" id="KW-1185">Reference proteome</keyword>
<feature type="domain" description="DUF4408" evidence="3">
    <location>
        <begin position="47"/>
        <end position="79"/>
    </location>
</feature>
<keyword evidence="2" id="KW-0472">Membrane</keyword>
<evidence type="ECO:0000256" key="2">
    <source>
        <dbReference type="SAM" id="Phobius"/>
    </source>
</evidence>
<organism evidence="4 5">
    <name type="scientific">Tetracentron sinense</name>
    <name type="common">Spur-leaf</name>
    <dbReference type="NCBI Taxonomy" id="13715"/>
    <lineage>
        <taxon>Eukaryota</taxon>
        <taxon>Viridiplantae</taxon>
        <taxon>Streptophyta</taxon>
        <taxon>Embryophyta</taxon>
        <taxon>Tracheophyta</taxon>
        <taxon>Spermatophyta</taxon>
        <taxon>Magnoliopsida</taxon>
        <taxon>Trochodendrales</taxon>
        <taxon>Trochodendraceae</taxon>
        <taxon>Tetracentron</taxon>
    </lineage>
</organism>
<feature type="compositionally biased region" description="Low complexity" evidence="1">
    <location>
        <begin position="264"/>
        <end position="276"/>
    </location>
</feature>
<name>A0A834ZPW3_TETSI</name>